<dbReference type="Pfam" id="PF13428">
    <property type="entry name" value="TPR_14"/>
    <property type="match status" value="1"/>
</dbReference>
<protein>
    <submittedName>
        <fullName evidence="3">Tetratricopeptide repeat protein</fullName>
    </submittedName>
</protein>
<dbReference type="AlphaFoldDB" id="A0A848CG86"/>
<dbReference type="InterPro" id="IPR011990">
    <property type="entry name" value="TPR-like_helical_dom_sf"/>
</dbReference>
<feature type="region of interest" description="Disordered" evidence="2">
    <location>
        <begin position="168"/>
        <end position="209"/>
    </location>
</feature>
<evidence type="ECO:0000256" key="2">
    <source>
        <dbReference type="SAM" id="MobiDB-lite"/>
    </source>
</evidence>
<dbReference type="RefSeq" id="WP_168935782.1">
    <property type="nucleotide sequence ID" value="NZ_JABAFY010000026.1"/>
</dbReference>
<dbReference type="EMBL" id="JABAFY010000026">
    <property type="protein sequence ID" value="NME52426.1"/>
    <property type="molecule type" value="Genomic_DNA"/>
</dbReference>
<evidence type="ECO:0000313" key="3">
    <source>
        <dbReference type="EMBL" id="NME52426.1"/>
    </source>
</evidence>
<dbReference type="PROSITE" id="PS50005">
    <property type="entry name" value="TPR"/>
    <property type="match status" value="1"/>
</dbReference>
<keyword evidence="1" id="KW-0802">TPR repeat</keyword>
<gene>
    <name evidence="3" type="ORF">HF854_07785</name>
</gene>
<feature type="repeat" description="TPR" evidence="1">
    <location>
        <begin position="18"/>
        <end position="51"/>
    </location>
</feature>
<evidence type="ECO:0000256" key="1">
    <source>
        <dbReference type="PROSITE-ProRule" id="PRU00339"/>
    </source>
</evidence>
<sequence>MMDKIEWYREVLELEPSSKLFFPLARLLVEDGQPEAALETLRRGLERHPEFLEARLFYIEQLYHHGQPEACVAEVTELGQLFASYPGFWQAWAASMLGSGCGDVATALRFLAASFASRPLNLNEVFERGLRSFMQEAQSSDLPRGKALADLAVMGPEDLDAQAHDAFSSPAAKPAGAGVAKGDDDAASFAAAQGRREHPLPQPTPDRPLSLRTRSMAEVLAEQGDLQGALDIYTELAAAAAGSSEQEVLQQRIAMLRTQLEGAAVEDLVPPSPDMAAGKDKLISMLEALAERVEARAQS</sequence>
<comment type="caution">
    <text evidence="3">The sequence shown here is derived from an EMBL/GenBank/DDBJ whole genome shotgun (WGS) entry which is preliminary data.</text>
</comment>
<dbReference type="SUPFAM" id="SSF48452">
    <property type="entry name" value="TPR-like"/>
    <property type="match status" value="1"/>
</dbReference>
<feature type="compositionally biased region" description="Low complexity" evidence="2">
    <location>
        <begin position="168"/>
        <end position="180"/>
    </location>
</feature>
<evidence type="ECO:0000313" key="4">
    <source>
        <dbReference type="Proteomes" id="UP000522333"/>
    </source>
</evidence>
<reference evidence="3 4" key="1">
    <citation type="submission" date="2020-04" db="EMBL/GenBank/DDBJ databases">
        <authorList>
            <person name="Hitch T.C.A."/>
            <person name="Wylensek D."/>
            <person name="Clavel T."/>
        </authorList>
    </citation>
    <scope>NUCLEOTIDE SEQUENCE [LARGE SCALE GENOMIC DNA]</scope>
    <source>
        <strain evidence="3 4">PG-251-APC-1</strain>
    </source>
</reference>
<proteinExistence type="predicted"/>
<name>A0A848CG86_9BACT</name>
<organism evidence="3 4">
    <name type="scientific">Desulfovibrio piger</name>
    <dbReference type="NCBI Taxonomy" id="901"/>
    <lineage>
        <taxon>Bacteria</taxon>
        <taxon>Pseudomonadati</taxon>
        <taxon>Thermodesulfobacteriota</taxon>
        <taxon>Desulfovibrionia</taxon>
        <taxon>Desulfovibrionales</taxon>
        <taxon>Desulfovibrionaceae</taxon>
        <taxon>Desulfovibrio</taxon>
    </lineage>
</organism>
<dbReference type="Gene3D" id="1.25.40.10">
    <property type="entry name" value="Tetratricopeptide repeat domain"/>
    <property type="match status" value="1"/>
</dbReference>
<dbReference type="Proteomes" id="UP000522333">
    <property type="component" value="Unassembled WGS sequence"/>
</dbReference>
<accession>A0A848CG86</accession>
<dbReference type="InterPro" id="IPR019734">
    <property type="entry name" value="TPR_rpt"/>
</dbReference>